<gene>
    <name evidence="1" type="ORF">K3G42_020947</name>
</gene>
<sequence length="205" mass="21313">MAYSESLAERTRAACKGLFKEKPAPGCKKTDKSVQPGDGEPVTHGAPEPQAKKPETRAKKQVLEGGGKKRNAAPSAKGDEMGGGPSRGSLGMAVVIGGPRRGSPTIAHTWTTPVSTWCDFSPNGGQLRTEGLGIFSSGASPPSGVEVEPTAPDNIAQASEEKEEEEMECNNHLCRHDHISGERGGGLTLSWVPVALCPKATCGAV</sequence>
<proteinExistence type="predicted"/>
<reference evidence="1" key="1">
    <citation type="submission" date="2021-08" db="EMBL/GenBank/DDBJ databases">
        <title>The first chromosome-level gecko genome reveals the dynamic sex chromosomes of Neotropical dwarf geckos (Sphaerodactylidae: Sphaerodactylus).</title>
        <authorList>
            <person name="Pinto B.J."/>
            <person name="Keating S.E."/>
            <person name="Gamble T."/>
        </authorList>
    </citation>
    <scope>NUCLEOTIDE SEQUENCE</scope>
    <source>
        <strain evidence="1">TG3544</strain>
    </source>
</reference>
<evidence type="ECO:0000313" key="2">
    <source>
        <dbReference type="Proteomes" id="UP000827872"/>
    </source>
</evidence>
<dbReference type="EMBL" id="CM037619">
    <property type="protein sequence ID" value="KAH8007365.1"/>
    <property type="molecule type" value="Genomic_DNA"/>
</dbReference>
<organism evidence="1 2">
    <name type="scientific">Sphaerodactylus townsendi</name>
    <dbReference type="NCBI Taxonomy" id="933632"/>
    <lineage>
        <taxon>Eukaryota</taxon>
        <taxon>Metazoa</taxon>
        <taxon>Chordata</taxon>
        <taxon>Craniata</taxon>
        <taxon>Vertebrata</taxon>
        <taxon>Euteleostomi</taxon>
        <taxon>Lepidosauria</taxon>
        <taxon>Squamata</taxon>
        <taxon>Bifurcata</taxon>
        <taxon>Gekkota</taxon>
        <taxon>Sphaerodactylidae</taxon>
        <taxon>Sphaerodactylus</taxon>
    </lineage>
</organism>
<keyword evidence="2" id="KW-1185">Reference proteome</keyword>
<name>A0ACB8FQZ5_9SAUR</name>
<evidence type="ECO:0000313" key="1">
    <source>
        <dbReference type="EMBL" id="KAH8007365.1"/>
    </source>
</evidence>
<dbReference type="Proteomes" id="UP000827872">
    <property type="component" value="Linkage Group LG06"/>
</dbReference>
<accession>A0ACB8FQZ5</accession>
<protein>
    <submittedName>
        <fullName evidence="1">Uncharacterized protein</fullName>
    </submittedName>
</protein>
<comment type="caution">
    <text evidence="1">The sequence shown here is derived from an EMBL/GenBank/DDBJ whole genome shotgun (WGS) entry which is preliminary data.</text>
</comment>